<organism evidence="3 4">
    <name type="scientific">Novosphingobium pituita</name>
    <dbReference type="NCBI Taxonomy" id="3056842"/>
    <lineage>
        <taxon>Bacteria</taxon>
        <taxon>Pseudomonadati</taxon>
        <taxon>Pseudomonadota</taxon>
        <taxon>Alphaproteobacteria</taxon>
        <taxon>Sphingomonadales</taxon>
        <taxon>Sphingomonadaceae</taxon>
        <taxon>Novosphingobium</taxon>
    </lineage>
</organism>
<evidence type="ECO:0000259" key="2">
    <source>
        <dbReference type="Pfam" id="PF00534"/>
    </source>
</evidence>
<gene>
    <name evidence="3" type="ORF">NUTIK01_30160</name>
</gene>
<dbReference type="CDD" id="cd03809">
    <property type="entry name" value="GT4_MtfB-like"/>
    <property type="match status" value="1"/>
</dbReference>
<dbReference type="EMBL" id="BTFW01000001">
    <property type="protein sequence ID" value="GMM62239.1"/>
    <property type="molecule type" value="Genomic_DNA"/>
</dbReference>
<comment type="caution">
    <text evidence="3">The sequence shown here is derived from an EMBL/GenBank/DDBJ whole genome shotgun (WGS) entry which is preliminary data.</text>
</comment>
<keyword evidence="4" id="KW-1185">Reference proteome</keyword>
<protein>
    <submittedName>
        <fullName evidence="3">Glycosyltransferase family 1 protein</fullName>
    </submittedName>
</protein>
<dbReference type="SUPFAM" id="SSF53756">
    <property type="entry name" value="UDP-Glycosyltransferase/glycogen phosphorylase"/>
    <property type="match status" value="1"/>
</dbReference>
<evidence type="ECO:0000313" key="4">
    <source>
        <dbReference type="Proteomes" id="UP001187221"/>
    </source>
</evidence>
<feature type="domain" description="Glycosyl transferase family 1" evidence="2">
    <location>
        <begin position="194"/>
        <end position="338"/>
    </location>
</feature>
<dbReference type="PANTHER" id="PTHR46401">
    <property type="entry name" value="GLYCOSYLTRANSFERASE WBBK-RELATED"/>
    <property type="match status" value="1"/>
</dbReference>
<keyword evidence="1" id="KW-0808">Transferase</keyword>
<name>A0ABQ6PC37_9SPHN</name>
<sequence length="370" mass="40409">MSAVRPIAFNGKFRAGKHNGVSRVADRLIREVDSLLSQMPPDERPPVRLIVPSGCPPEEPYRAITIEEDGQGPSQKWEQRRLPRLARGSLLVNLANLAPVTHRPKVLMLHDAQFCRPDCSYPLRQRLGYRLLAPLMARTSRVVLTVSDYSRQDLTRFGVIGSGRVEILHNGADHILEVPADERALERLGLIHGEYLLMFGSVKAYKNNQVVFEAMALAGEASRAGMDWPPRQLVIVGPDRAALEAAGLHPPENTVFAGPCNDSVLRALYEGAQALLFPSRTEGFGLPPVEAMLCHCPVIAAPCGAVPEVCGAAALMADPDRPDIWLAQIAALDDPETRALAVRAGLARAGRYTWANAGRTLLRLLLEVAR</sequence>
<dbReference type="RefSeq" id="WP_317975839.1">
    <property type="nucleotide sequence ID" value="NZ_BTFW01000001.1"/>
</dbReference>
<dbReference type="Gene3D" id="3.40.50.2000">
    <property type="entry name" value="Glycogen Phosphorylase B"/>
    <property type="match status" value="1"/>
</dbReference>
<dbReference type="PANTHER" id="PTHR46401:SF2">
    <property type="entry name" value="GLYCOSYLTRANSFERASE WBBK-RELATED"/>
    <property type="match status" value="1"/>
</dbReference>
<evidence type="ECO:0000256" key="1">
    <source>
        <dbReference type="ARBA" id="ARBA00022679"/>
    </source>
</evidence>
<dbReference type="Pfam" id="PF00534">
    <property type="entry name" value="Glycos_transf_1"/>
    <property type="match status" value="1"/>
</dbReference>
<dbReference type="Proteomes" id="UP001187221">
    <property type="component" value="Unassembled WGS sequence"/>
</dbReference>
<evidence type="ECO:0000313" key="3">
    <source>
        <dbReference type="EMBL" id="GMM62239.1"/>
    </source>
</evidence>
<reference evidence="3 4" key="1">
    <citation type="submission" date="2023-06" db="EMBL/GenBank/DDBJ databases">
        <title>Draft genome sequence of Novosphingobium sp. strain IK01.</title>
        <authorList>
            <person name="Hatamoto M."/>
            <person name="Ikarashi T."/>
            <person name="Yamaguchi T."/>
        </authorList>
    </citation>
    <scope>NUCLEOTIDE SEQUENCE [LARGE SCALE GENOMIC DNA]</scope>
    <source>
        <strain evidence="3 4">IK01</strain>
    </source>
</reference>
<dbReference type="InterPro" id="IPR001296">
    <property type="entry name" value="Glyco_trans_1"/>
</dbReference>
<proteinExistence type="predicted"/>
<accession>A0ABQ6PC37</accession>